<dbReference type="EMBL" id="FOAK01000003">
    <property type="protein sequence ID" value="SEK53142.1"/>
    <property type="molecule type" value="Genomic_DNA"/>
</dbReference>
<dbReference type="OrthoDB" id="380605at2157"/>
<proteinExistence type="predicted"/>
<accession>A0A1H7HUA2</accession>
<organism evidence="1 2">
    <name type="scientific">Methanobrevibacter gottschalkii</name>
    <dbReference type="NCBI Taxonomy" id="190974"/>
    <lineage>
        <taxon>Archaea</taxon>
        <taxon>Methanobacteriati</taxon>
        <taxon>Methanobacteriota</taxon>
        <taxon>Methanomada group</taxon>
        <taxon>Methanobacteria</taxon>
        <taxon>Methanobacteriales</taxon>
        <taxon>Methanobacteriaceae</taxon>
        <taxon>Methanobrevibacter</taxon>
    </lineage>
</organism>
<dbReference type="RefSeq" id="WP_158005577.1">
    <property type="nucleotide sequence ID" value="NZ_FOAK01000003.1"/>
</dbReference>
<dbReference type="Proteomes" id="UP000199506">
    <property type="component" value="Unassembled WGS sequence"/>
</dbReference>
<protein>
    <submittedName>
        <fullName evidence="1">Uncharacterized protein</fullName>
    </submittedName>
</protein>
<name>A0A1H7HUA2_9EURY</name>
<sequence>MGQDGFENETLLMEALNNKRFNELNKNLKDVITFTSEKPINEKYADTRHCLKLS</sequence>
<dbReference type="STRING" id="190974.SAMN05216439_1053"/>
<evidence type="ECO:0000313" key="2">
    <source>
        <dbReference type="Proteomes" id="UP000199506"/>
    </source>
</evidence>
<evidence type="ECO:0000313" key="1">
    <source>
        <dbReference type="EMBL" id="SEK53142.1"/>
    </source>
</evidence>
<gene>
    <name evidence="1" type="ORF">SAMN05216439_1053</name>
</gene>
<dbReference type="AlphaFoldDB" id="A0A1H7HUA2"/>
<reference evidence="1 2" key="1">
    <citation type="submission" date="2016-10" db="EMBL/GenBank/DDBJ databases">
        <authorList>
            <person name="de Groot N.N."/>
        </authorList>
    </citation>
    <scope>NUCLEOTIDE SEQUENCE [LARGE SCALE GENOMIC DNA]</scope>
    <source>
        <strain evidence="1 2">DSM 11978</strain>
    </source>
</reference>